<dbReference type="Gramene" id="TraesNOR1B03G00382030.1">
    <property type="protein sequence ID" value="TraesNOR1B03G00382030.1.CDS1"/>
    <property type="gene ID" value="TraesNOR1B03G00382030"/>
</dbReference>
<dbReference type="Pfam" id="PF00646">
    <property type="entry name" value="F-box"/>
    <property type="match status" value="1"/>
</dbReference>
<dbReference type="Proteomes" id="UP000019116">
    <property type="component" value="Chromosome 1B"/>
</dbReference>
<dbReference type="InterPro" id="IPR036047">
    <property type="entry name" value="F-box-like_dom_sf"/>
</dbReference>
<dbReference type="EnsemblPlants" id="TraesCS1B02G408100.1">
    <property type="protein sequence ID" value="TraesCS1B02G408100.1.cds1"/>
    <property type="gene ID" value="TraesCS1B02G408100"/>
</dbReference>
<dbReference type="Gramene" id="TraesROB_scaffold_130487_01G000100.1">
    <property type="protein sequence ID" value="TraesROB_scaffold_130487_01G000100.1"/>
    <property type="gene ID" value="TraesROB_scaffold_130487_01G000100"/>
</dbReference>
<dbReference type="Gene3D" id="3.80.10.10">
    <property type="entry name" value="Ribonuclease Inhibitor"/>
    <property type="match status" value="1"/>
</dbReference>
<dbReference type="OrthoDB" id="681589at2759"/>
<evidence type="ECO:0000259" key="1">
    <source>
        <dbReference type="PROSITE" id="PS50181"/>
    </source>
</evidence>
<dbReference type="SUPFAM" id="SSF81383">
    <property type="entry name" value="F-box domain"/>
    <property type="match status" value="1"/>
</dbReference>
<dbReference type="Gramene" id="TraesLDM1B03G00377650.1">
    <property type="protein sequence ID" value="TraesLDM1B03G00377650.1.CDS1"/>
    <property type="gene ID" value="TraesLDM1B03G00377650"/>
</dbReference>
<dbReference type="Gene3D" id="1.20.1280.50">
    <property type="match status" value="1"/>
</dbReference>
<dbReference type="PROSITE" id="PS50181">
    <property type="entry name" value="FBOX"/>
    <property type="match status" value="1"/>
</dbReference>
<organism evidence="2">
    <name type="scientific">Triticum aestivum</name>
    <name type="common">Wheat</name>
    <dbReference type="NCBI Taxonomy" id="4565"/>
    <lineage>
        <taxon>Eukaryota</taxon>
        <taxon>Viridiplantae</taxon>
        <taxon>Streptophyta</taxon>
        <taxon>Embryophyta</taxon>
        <taxon>Tracheophyta</taxon>
        <taxon>Spermatophyta</taxon>
        <taxon>Magnoliopsida</taxon>
        <taxon>Liliopsida</taxon>
        <taxon>Poales</taxon>
        <taxon>Poaceae</taxon>
        <taxon>BOP clade</taxon>
        <taxon>Pooideae</taxon>
        <taxon>Triticodae</taxon>
        <taxon>Triticeae</taxon>
        <taxon>Triticinae</taxon>
        <taxon>Triticum</taxon>
    </lineage>
</organism>
<evidence type="ECO:0000313" key="3">
    <source>
        <dbReference type="Proteomes" id="UP000019116"/>
    </source>
</evidence>
<dbReference type="Pfam" id="PF23622">
    <property type="entry name" value="LRR_At1g61320_AtMIF1"/>
    <property type="match status" value="1"/>
</dbReference>
<dbReference type="Gramene" id="TraesCS1B03G1099100.1">
    <property type="protein sequence ID" value="TraesCS1B03G1099100.1.CDS1"/>
    <property type="gene ID" value="TraesCS1B03G1099100"/>
</dbReference>
<dbReference type="AlphaFoldDB" id="A0A3B5Z3K4"/>
<evidence type="ECO:0000313" key="2">
    <source>
        <dbReference type="EnsemblPlants" id="TraesCS1B02G408100.1.cds1"/>
    </source>
</evidence>
<dbReference type="SUPFAM" id="SSF52047">
    <property type="entry name" value="RNI-like"/>
    <property type="match status" value="1"/>
</dbReference>
<dbReference type="STRING" id="4565.A0A3B5Z3K4"/>
<reference evidence="2" key="2">
    <citation type="submission" date="2018-10" db="UniProtKB">
        <authorList>
            <consortium name="EnsemblPlants"/>
        </authorList>
    </citation>
    <scope>IDENTIFICATION</scope>
</reference>
<dbReference type="Gramene" id="TraesCS1B02G408100.1">
    <property type="protein sequence ID" value="TraesCS1B02G408100.1.cds1"/>
    <property type="gene ID" value="TraesCS1B02G408100"/>
</dbReference>
<dbReference type="InterPro" id="IPR032675">
    <property type="entry name" value="LRR_dom_sf"/>
</dbReference>
<keyword evidence="3" id="KW-1185">Reference proteome</keyword>
<proteinExistence type="predicted"/>
<protein>
    <recommendedName>
        <fullName evidence="1">F-box domain-containing protein</fullName>
    </recommendedName>
</protein>
<dbReference type="PANTHER" id="PTHR35545:SF11">
    <property type="entry name" value="OS04G0376200 PROTEIN"/>
    <property type="match status" value="1"/>
</dbReference>
<dbReference type="PANTHER" id="PTHR35545">
    <property type="entry name" value="F-BOX DOMAIN-CONTAINING PROTEIN"/>
    <property type="match status" value="1"/>
</dbReference>
<reference evidence="2" key="1">
    <citation type="submission" date="2018-08" db="EMBL/GenBank/DDBJ databases">
        <authorList>
            <person name="Rossello M."/>
        </authorList>
    </citation>
    <scope>NUCLEOTIDE SEQUENCE [LARGE SCALE GENOMIC DNA]</scope>
    <source>
        <strain evidence="2">cv. Chinese Spring</strain>
    </source>
</reference>
<sequence>MPRLRRLRPRRVVQDQDDRLSALPEELIRLILSRLDTRSALSTAVLARRWARLPRDLPAYDLRVGDILPPQYDQTVALRRRNLPRDTAQARVLDSLMASCEVSTMRAFEDGITGFLEGDARRCVNTLRLEFFHTHDGGRIVDRLIADAVGVWGVQDLEVVVRPASQEHEPWPAYSFPHDRLKDGHWSRLHSLTIGNCMLPPRLHCYDTLTKLVLRDMPASTPVGVYERALSECNQLQVLHLTSCSCVEDRLVVCSQIRELVVEACSFMVIELQDLPMLAHLACRTNTVELVFGSVPCLTHTNLTFFVEEDILVLPPLPHHHDQLNHFLGMSPTMGNLVIRFTGPKMWIGANKLYEPLLHLKRLLVADLPSNWDVSWTRTLLMAAPSLEALHINVAHSELPETYGIIWSIRSQKQCHPHMKELVMIGFTLTRLQMEFLKYIVTACTSLQRLVLLKDGHVRYNGLWDWDMVRGLEECNWRDHDKRRLRRLIKSGPNPLVELILG</sequence>
<dbReference type="InterPro" id="IPR055357">
    <property type="entry name" value="LRR_At1g61320_AtMIF1"/>
</dbReference>
<dbReference type="InterPro" id="IPR001810">
    <property type="entry name" value="F-box_dom"/>
</dbReference>
<feature type="domain" description="F-box" evidence="1">
    <location>
        <begin position="17"/>
        <end position="63"/>
    </location>
</feature>
<name>A0A3B5Z3K4_WHEAT</name>
<accession>A0A3B5Z3K4</accession>